<evidence type="ECO:0000256" key="2">
    <source>
        <dbReference type="ARBA" id="ARBA00022771"/>
    </source>
</evidence>
<gene>
    <name evidence="6" type="ORF">RJ641_017657</name>
</gene>
<accession>A0AAN8YXN1</accession>
<dbReference type="Pfam" id="PF02892">
    <property type="entry name" value="zf-BED"/>
    <property type="match status" value="1"/>
</dbReference>
<dbReference type="InterPro" id="IPR003656">
    <property type="entry name" value="Znf_BED"/>
</dbReference>
<dbReference type="InterPro" id="IPR036236">
    <property type="entry name" value="Znf_C2H2_sf"/>
</dbReference>
<dbReference type="GO" id="GO:0008270">
    <property type="term" value="F:zinc ion binding"/>
    <property type="evidence" value="ECO:0007669"/>
    <property type="project" value="UniProtKB-KW"/>
</dbReference>
<evidence type="ECO:0000256" key="4">
    <source>
        <dbReference type="PROSITE-ProRule" id="PRU00027"/>
    </source>
</evidence>
<evidence type="ECO:0000259" key="5">
    <source>
        <dbReference type="PROSITE" id="PS50808"/>
    </source>
</evidence>
<evidence type="ECO:0000256" key="1">
    <source>
        <dbReference type="ARBA" id="ARBA00022723"/>
    </source>
</evidence>
<feature type="domain" description="BED-type" evidence="5">
    <location>
        <begin position="33"/>
        <end position="89"/>
    </location>
</feature>
<reference evidence="6 7" key="1">
    <citation type="submission" date="2023-12" db="EMBL/GenBank/DDBJ databases">
        <title>A high-quality genome assembly for Dillenia turbinata (Dilleniales).</title>
        <authorList>
            <person name="Chanderbali A."/>
        </authorList>
    </citation>
    <scope>NUCLEOTIDE SEQUENCE [LARGE SCALE GENOMIC DNA]</scope>
    <source>
        <strain evidence="6">LSX21</strain>
        <tissue evidence="6">Leaf</tissue>
    </source>
</reference>
<dbReference type="GO" id="GO:0005634">
    <property type="term" value="C:nucleus"/>
    <property type="evidence" value="ECO:0007669"/>
    <property type="project" value="TreeGrafter"/>
</dbReference>
<comment type="caution">
    <text evidence="6">The sequence shown here is derived from an EMBL/GenBank/DDBJ whole genome shotgun (WGS) entry which is preliminary data.</text>
</comment>
<keyword evidence="7" id="KW-1185">Reference proteome</keyword>
<evidence type="ECO:0000313" key="7">
    <source>
        <dbReference type="Proteomes" id="UP001370490"/>
    </source>
</evidence>
<dbReference type="AlphaFoldDB" id="A0AAN8YXN1"/>
<dbReference type="EMBL" id="JBAMMX010000023">
    <property type="protein sequence ID" value="KAK6916906.1"/>
    <property type="molecule type" value="Genomic_DNA"/>
</dbReference>
<proteinExistence type="predicted"/>
<keyword evidence="3" id="KW-0862">Zinc</keyword>
<dbReference type="PANTHER" id="PTHR34396">
    <property type="entry name" value="OS03G0264950 PROTEIN-RELATED"/>
    <property type="match status" value="1"/>
</dbReference>
<dbReference type="InterPro" id="IPR053031">
    <property type="entry name" value="Cuticle_assoc_protein"/>
</dbReference>
<dbReference type="Proteomes" id="UP001370490">
    <property type="component" value="Unassembled WGS sequence"/>
</dbReference>
<organism evidence="6 7">
    <name type="scientific">Dillenia turbinata</name>
    <dbReference type="NCBI Taxonomy" id="194707"/>
    <lineage>
        <taxon>Eukaryota</taxon>
        <taxon>Viridiplantae</taxon>
        <taxon>Streptophyta</taxon>
        <taxon>Embryophyta</taxon>
        <taxon>Tracheophyta</taxon>
        <taxon>Spermatophyta</taxon>
        <taxon>Magnoliopsida</taxon>
        <taxon>eudicotyledons</taxon>
        <taxon>Gunneridae</taxon>
        <taxon>Pentapetalae</taxon>
        <taxon>Dilleniales</taxon>
        <taxon>Dilleniaceae</taxon>
        <taxon>Dillenia</taxon>
    </lineage>
</organism>
<keyword evidence="2 4" id="KW-0863">Zinc-finger</keyword>
<sequence length="119" mass="13219">MSSSMADHEVEMATALAASTNATSEIKKRKTMKERSDVWEHFDKFIDAAGMSKSRCKYCSKEYKSDSKTCGTITLKTHLLKCSKYPFNYDLTGADPAALFYEAIQTCIASNSVLHLSLS</sequence>
<evidence type="ECO:0000256" key="3">
    <source>
        <dbReference type="ARBA" id="ARBA00022833"/>
    </source>
</evidence>
<protein>
    <submittedName>
        <fullName evidence="6">Zinc finger, BED-type</fullName>
    </submittedName>
</protein>
<name>A0AAN8YXN1_9MAGN</name>
<dbReference type="PANTHER" id="PTHR34396:SF27">
    <property type="entry name" value="OS08G0208700 PROTEIN"/>
    <property type="match status" value="1"/>
</dbReference>
<dbReference type="SMART" id="SM00614">
    <property type="entry name" value="ZnF_BED"/>
    <property type="match status" value="1"/>
</dbReference>
<dbReference type="GO" id="GO:0006357">
    <property type="term" value="P:regulation of transcription by RNA polymerase II"/>
    <property type="evidence" value="ECO:0007669"/>
    <property type="project" value="TreeGrafter"/>
</dbReference>
<evidence type="ECO:0000313" key="6">
    <source>
        <dbReference type="EMBL" id="KAK6916906.1"/>
    </source>
</evidence>
<dbReference type="GO" id="GO:1990837">
    <property type="term" value="F:sequence-specific double-stranded DNA binding"/>
    <property type="evidence" value="ECO:0007669"/>
    <property type="project" value="TreeGrafter"/>
</dbReference>
<keyword evidence="1" id="KW-0479">Metal-binding</keyword>
<dbReference type="SUPFAM" id="SSF57667">
    <property type="entry name" value="beta-beta-alpha zinc fingers"/>
    <property type="match status" value="1"/>
</dbReference>
<dbReference type="PROSITE" id="PS50808">
    <property type="entry name" value="ZF_BED"/>
    <property type="match status" value="1"/>
</dbReference>